<feature type="transmembrane region" description="Helical" evidence="1">
    <location>
        <begin position="91"/>
        <end position="108"/>
    </location>
</feature>
<reference evidence="2 3" key="1">
    <citation type="submission" date="2018-08" db="EMBL/GenBank/DDBJ databases">
        <title>A genome reference for cultivated species of the human gut microbiota.</title>
        <authorList>
            <person name="Zou Y."/>
            <person name="Xue W."/>
            <person name="Luo G."/>
        </authorList>
    </citation>
    <scope>NUCLEOTIDE SEQUENCE [LARGE SCALE GENOMIC DNA]</scope>
    <source>
        <strain evidence="2 3">AF32-8AC</strain>
    </source>
</reference>
<evidence type="ECO:0000313" key="2">
    <source>
        <dbReference type="EMBL" id="RGB85028.1"/>
    </source>
</evidence>
<dbReference type="AlphaFoldDB" id="A0A3E2TW72"/>
<accession>A0A3E2TW72</accession>
<organism evidence="2 3">
    <name type="scientific">Faecalibacterium prausnitzii</name>
    <dbReference type="NCBI Taxonomy" id="853"/>
    <lineage>
        <taxon>Bacteria</taxon>
        <taxon>Bacillati</taxon>
        <taxon>Bacillota</taxon>
        <taxon>Clostridia</taxon>
        <taxon>Eubacteriales</taxon>
        <taxon>Oscillospiraceae</taxon>
        <taxon>Faecalibacterium</taxon>
    </lineage>
</organism>
<evidence type="ECO:0000256" key="1">
    <source>
        <dbReference type="SAM" id="Phobius"/>
    </source>
</evidence>
<gene>
    <name evidence="2" type="ORF">DWZ46_14170</name>
</gene>
<evidence type="ECO:0000313" key="3">
    <source>
        <dbReference type="Proteomes" id="UP000260991"/>
    </source>
</evidence>
<comment type="caution">
    <text evidence="2">The sequence shown here is derived from an EMBL/GenBank/DDBJ whole genome shotgun (WGS) entry which is preliminary data.</text>
</comment>
<sequence length="175" mass="21064">MPTAFGNRQWQQYLYKFFPRLQAHFFPCDTIRSTARSITSNKEEIIILFHEWLEHLFLFLLSVGLCHFYSRTIQFFLSAFLTMKQMFRHSFLCKTLFNSGMLFIIYGIELVKGNMVWNVRKNLTSKQLMFIRGIRKPLVIGKELMQFFIYPLYNFSFLFLLELFVRLVIVHLRCS</sequence>
<dbReference type="EMBL" id="QVER01000030">
    <property type="protein sequence ID" value="RGB85028.1"/>
    <property type="molecule type" value="Genomic_DNA"/>
</dbReference>
<dbReference type="Proteomes" id="UP000260991">
    <property type="component" value="Unassembled WGS sequence"/>
</dbReference>
<name>A0A3E2TW72_9FIRM</name>
<keyword evidence="1" id="KW-0812">Transmembrane</keyword>
<protein>
    <submittedName>
        <fullName evidence="2">Uncharacterized protein</fullName>
    </submittedName>
</protein>
<keyword evidence="1" id="KW-1133">Transmembrane helix</keyword>
<proteinExistence type="predicted"/>
<feature type="transmembrane region" description="Helical" evidence="1">
    <location>
        <begin position="52"/>
        <end position="70"/>
    </location>
</feature>
<feature type="transmembrane region" description="Helical" evidence="1">
    <location>
        <begin position="147"/>
        <end position="169"/>
    </location>
</feature>
<keyword evidence="1" id="KW-0472">Membrane</keyword>